<dbReference type="RefSeq" id="WP_066667614.1">
    <property type="nucleotide sequence ID" value="NZ_LYVF01000127.1"/>
</dbReference>
<comment type="caution">
    <text evidence="2">The sequence shown here is derived from an EMBL/GenBank/DDBJ whole genome shotgun (WGS) entry which is preliminary data.</text>
</comment>
<evidence type="ECO:0000313" key="3">
    <source>
        <dbReference type="Proteomes" id="UP000078532"/>
    </source>
</evidence>
<evidence type="ECO:0000313" key="2">
    <source>
        <dbReference type="EMBL" id="OAT82925.1"/>
    </source>
</evidence>
<dbReference type="PROSITE" id="PS51257">
    <property type="entry name" value="PROKAR_LIPOPROTEIN"/>
    <property type="match status" value="1"/>
</dbReference>
<feature type="signal peptide" evidence="1">
    <location>
        <begin position="1"/>
        <end position="26"/>
    </location>
</feature>
<name>A0A1B7LFI9_9FIRM</name>
<keyword evidence="1" id="KW-0732">Signal</keyword>
<evidence type="ECO:0000256" key="1">
    <source>
        <dbReference type="SAM" id="SignalP"/>
    </source>
</evidence>
<reference evidence="2 3" key="1">
    <citation type="submission" date="2016-04" db="EMBL/GenBank/DDBJ databases">
        <authorList>
            <person name="Evans L.H."/>
            <person name="Alamgir A."/>
            <person name="Owens N."/>
            <person name="Weber N.D."/>
            <person name="Virtaneva K."/>
            <person name="Barbian K."/>
            <person name="Babar A."/>
            <person name="Rosenke K."/>
        </authorList>
    </citation>
    <scope>NUCLEOTIDE SEQUENCE [LARGE SCALE GENOMIC DNA]</scope>
    <source>
        <strain evidence="2 3">LMa1</strain>
    </source>
</reference>
<dbReference type="Proteomes" id="UP000078532">
    <property type="component" value="Unassembled WGS sequence"/>
</dbReference>
<organism evidence="2 3">
    <name type="scientific">Desulfotomaculum copahuensis</name>
    <dbReference type="NCBI Taxonomy" id="1838280"/>
    <lineage>
        <taxon>Bacteria</taxon>
        <taxon>Bacillati</taxon>
        <taxon>Bacillota</taxon>
        <taxon>Clostridia</taxon>
        <taxon>Eubacteriales</taxon>
        <taxon>Desulfotomaculaceae</taxon>
        <taxon>Desulfotomaculum</taxon>
    </lineage>
</organism>
<proteinExistence type="predicted"/>
<dbReference type="EMBL" id="LYVF01000127">
    <property type="protein sequence ID" value="OAT82925.1"/>
    <property type="molecule type" value="Genomic_DNA"/>
</dbReference>
<keyword evidence="3" id="KW-1185">Reference proteome</keyword>
<dbReference type="OrthoDB" id="1801007at2"/>
<feature type="chain" id="PRO_5008596908" evidence="1">
    <location>
        <begin position="27"/>
        <end position="182"/>
    </location>
</feature>
<protein>
    <submittedName>
        <fullName evidence="2">Uncharacterized protein</fullName>
    </submittedName>
</protein>
<sequence length="182" mass="19668">MRKVNLLLVSGLLVGSCFLSALPALADTATASTPPNAGYIAQIKQLRQQDKSLYDQLQGLRKSIVEQRKVDWQQKNYTALLNAKNDQIAMENDFNTAYADRLTLRKDDIQLHIDRQAKNKQGVAADLQSIITDLQNQIGARQQLITDAQKILADLGGNAGVTAGGTGASTTSSGMPSVSQNQ</sequence>
<accession>A0A1B7LFI9</accession>
<dbReference type="AlphaFoldDB" id="A0A1B7LFI9"/>
<gene>
    <name evidence="2" type="ORF">A6M21_08505</name>
</gene>